<dbReference type="AlphaFoldDB" id="A0A222GCJ0"/>
<sequence>MKTWLLALQQQLSRQIREKKLPHALLISGVDGAGQQDIAQWLIKVLLCDSVKQDLNDNISQLSKNESSEAPLILQPCGFCKTCKLYAKDSYPDHLTVVSDKKTIGVELIRSLSHFFEKTAHIGLVKTALVNHADTMTISAANALLKTLEEPTSDSFIILTTHSSDLLLPTIISRCHEFEIRPPVGKALLAEYGQQGDDAFVNLSHLNELSDDSTAIAFVTFRDKVKDYLFAHQHRADILAILVEHHDGFRWLEKILVNLMRQQWGWPTAESTDEQVNVINKQQLWRVYNLVQVANGQLKTLVQINRQFLSEKLLADISVVLQSNAQTVEG</sequence>
<dbReference type="RefSeq" id="WP_081153794.1">
    <property type="nucleotide sequence ID" value="NZ_CP020465.1"/>
</dbReference>
<dbReference type="Pfam" id="PF13177">
    <property type="entry name" value="DNA_pol3_delta2"/>
    <property type="match status" value="1"/>
</dbReference>
<name>A0A222GCJ0_9GAMM</name>
<dbReference type="EC" id="2.7.7.7" evidence="1"/>
<keyword evidence="2" id="KW-0548">Nucleotidyltransferase</keyword>
<evidence type="ECO:0000256" key="3">
    <source>
        <dbReference type="ARBA" id="ARBA00049244"/>
    </source>
</evidence>
<keyword evidence="5" id="KW-1185">Reference proteome</keyword>
<dbReference type="PANTHER" id="PTHR11669:SF8">
    <property type="entry name" value="DNA POLYMERASE III SUBUNIT DELTA"/>
    <property type="match status" value="1"/>
</dbReference>
<reference evidence="4 5" key="1">
    <citation type="submission" date="2017-08" db="EMBL/GenBank/DDBJ databases">
        <title>Complete genome of Colwellia sp. NB097-1, a psychrophile bacterium ioslated from Bering Sea.</title>
        <authorList>
            <person name="Chen X."/>
        </authorList>
    </citation>
    <scope>NUCLEOTIDE SEQUENCE [LARGE SCALE GENOMIC DNA]</scope>
    <source>
        <strain evidence="4 5">NB097-1</strain>
    </source>
</reference>
<comment type="catalytic activity">
    <reaction evidence="3">
        <text>DNA(n) + a 2'-deoxyribonucleoside 5'-triphosphate = DNA(n+1) + diphosphate</text>
        <dbReference type="Rhea" id="RHEA:22508"/>
        <dbReference type="Rhea" id="RHEA-COMP:17339"/>
        <dbReference type="Rhea" id="RHEA-COMP:17340"/>
        <dbReference type="ChEBI" id="CHEBI:33019"/>
        <dbReference type="ChEBI" id="CHEBI:61560"/>
        <dbReference type="ChEBI" id="CHEBI:173112"/>
        <dbReference type="EC" id="2.7.7.7"/>
    </reaction>
</comment>
<keyword evidence="2" id="KW-0239">DNA-directed DNA polymerase</keyword>
<dbReference type="Proteomes" id="UP000202259">
    <property type="component" value="Chromosome"/>
</dbReference>
<organism evidence="4 5">
    <name type="scientific">Cognaticolwellia beringensis</name>
    <dbReference type="NCBI Taxonomy" id="1967665"/>
    <lineage>
        <taxon>Bacteria</taxon>
        <taxon>Pseudomonadati</taxon>
        <taxon>Pseudomonadota</taxon>
        <taxon>Gammaproteobacteria</taxon>
        <taxon>Alteromonadales</taxon>
        <taxon>Colwelliaceae</taxon>
        <taxon>Cognaticolwellia</taxon>
    </lineage>
</organism>
<evidence type="ECO:0000313" key="5">
    <source>
        <dbReference type="Proteomes" id="UP000202259"/>
    </source>
</evidence>
<proteinExistence type="predicted"/>
<dbReference type="InterPro" id="IPR027417">
    <property type="entry name" value="P-loop_NTPase"/>
</dbReference>
<dbReference type="KEGG" id="cber:B5D82_18500"/>
<dbReference type="Gene3D" id="3.40.50.300">
    <property type="entry name" value="P-loop containing nucleotide triphosphate hydrolases"/>
    <property type="match status" value="1"/>
</dbReference>
<evidence type="ECO:0000256" key="2">
    <source>
        <dbReference type="ARBA" id="ARBA00022932"/>
    </source>
</evidence>
<dbReference type="InterPro" id="IPR050238">
    <property type="entry name" value="DNA_Rep/Repair_Clamp_Loader"/>
</dbReference>
<dbReference type="GO" id="GO:0006261">
    <property type="term" value="P:DNA-templated DNA replication"/>
    <property type="evidence" value="ECO:0007669"/>
    <property type="project" value="TreeGrafter"/>
</dbReference>
<dbReference type="OrthoDB" id="9811073at2"/>
<dbReference type="SUPFAM" id="SSF52540">
    <property type="entry name" value="P-loop containing nucleoside triphosphate hydrolases"/>
    <property type="match status" value="1"/>
</dbReference>
<evidence type="ECO:0000256" key="1">
    <source>
        <dbReference type="ARBA" id="ARBA00012417"/>
    </source>
</evidence>
<dbReference type="EMBL" id="CP020465">
    <property type="protein sequence ID" value="ASP49589.1"/>
    <property type="molecule type" value="Genomic_DNA"/>
</dbReference>
<accession>A0A222GCJ0</accession>
<evidence type="ECO:0000313" key="4">
    <source>
        <dbReference type="EMBL" id="ASP49589.1"/>
    </source>
</evidence>
<dbReference type="GO" id="GO:0003887">
    <property type="term" value="F:DNA-directed DNA polymerase activity"/>
    <property type="evidence" value="ECO:0007669"/>
    <property type="project" value="UniProtKB-KW"/>
</dbReference>
<protein>
    <recommendedName>
        <fullName evidence="1">DNA-directed DNA polymerase</fullName>
        <ecNumber evidence="1">2.7.7.7</ecNumber>
    </recommendedName>
</protein>
<dbReference type="PANTHER" id="PTHR11669">
    <property type="entry name" value="REPLICATION FACTOR C / DNA POLYMERASE III GAMMA-TAU SUBUNIT"/>
    <property type="match status" value="1"/>
</dbReference>
<keyword evidence="2" id="KW-0808">Transferase</keyword>
<gene>
    <name evidence="4" type="ORF">B5D82_18500</name>
</gene>